<dbReference type="InterPro" id="IPR020846">
    <property type="entry name" value="MFS_dom"/>
</dbReference>
<dbReference type="RefSeq" id="WP_155546497.1">
    <property type="nucleotide sequence ID" value="NZ_CABVGP010000002.1"/>
</dbReference>
<comment type="similarity">
    <text evidence="2 7">Belongs to the major facilitator superfamily. Sugar transporter (TC 2.A.1.1) family.</text>
</comment>
<dbReference type="Pfam" id="PF00083">
    <property type="entry name" value="Sugar_tr"/>
    <property type="match status" value="1"/>
</dbReference>
<dbReference type="InterPro" id="IPR050814">
    <property type="entry name" value="Myo-inositol_Transporter"/>
</dbReference>
<sequence>MSDHSQPTRVSTTTAGREDPRTFILRLTVIASLGGLLFGLDTGVIAGALVYLREDFHLTAVTEGLVVTSLLFPGATSGALLGGPIADRAGRKKSLVIAGVIFVISTIACALAPNVLILVVARIALGYAVGVASVVVPLYLAEMAPASQRGRIVTMNQLMLTTGLFLAFVFNAILANMVSGHDVWRYMIGVAVIPAVVLLFGMLSLPDTPRWYASKQMWPDVRRTLERAHLADRVEGEYQQITAIVEADAIEGKISVFATLRNAPWMKRLILIGIVLAIAQQTTGINVVMYYAPTVLENSGLTRSASLLASVTVGIVMIVFTVVGMWVLGVTGRRKMMLLGFTGVAASHLGLLITYLLPDSNLRSYLILLFMLLVTTFMVTFLGTTGFLVLSELFPLPIRGFAMGASLCGLWCANSLISFLFPILAQRFGSVPVFAGFMALNVLAALFAFRYIPETKGRTLEELEIEMRDSQGGKLLHHS</sequence>
<dbReference type="PRINTS" id="PR00171">
    <property type="entry name" value="SUGRTRNSPORT"/>
</dbReference>
<feature type="transmembrane region" description="Helical" evidence="8">
    <location>
        <begin position="95"/>
        <end position="113"/>
    </location>
</feature>
<gene>
    <name evidence="10" type="ORF">AA23TX_06587</name>
</gene>
<evidence type="ECO:0000313" key="11">
    <source>
        <dbReference type="Proteomes" id="UP000399805"/>
    </source>
</evidence>
<keyword evidence="4 8" id="KW-0812">Transmembrane</keyword>
<dbReference type="PANTHER" id="PTHR48020">
    <property type="entry name" value="PROTON MYO-INOSITOL COTRANSPORTER"/>
    <property type="match status" value="1"/>
</dbReference>
<keyword evidence="5 8" id="KW-1133">Transmembrane helix</keyword>
<dbReference type="InterPro" id="IPR036259">
    <property type="entry name" value="MFS_trans_sf"/>
</dbReference>
<feature type="transmembrane region" description="Helical" evidence="8">
    <location>
        <begin position="336"/>
        <end position="358"/>
    </location>
</feature>
<evidence type="ECO:0000256" key="6">
    <source>
        <dbReference type="ARBA" id="ARBA00023136"/>
    </source>
</evidence>
<feature type="transmembrane region" description="Helical" evidence="8">
    <location>
        <begin position="27"/>
        <end position="52"/>
    </location>
</feature>
<dbReference type="SUPFAM" id="SSF103473">
    <property type="entry name" value="MFS general substrate transporter"/>
    <property type="match status" value="1"/>
</dbReference>
<dbReference type="InterPro" id="IPR003663">
    <property type="entry name" value="Sugar/inositol_transpt"/>
</dbReference>
<dbReference type="PROSITE" id="PS00216">
    <property type="entry name" value="SUGAR_TRANSPORT_1"/>
    <property type="match status" value="1"/>
</dbReference>
<feature type="transmembrane region" description="Helical" evidence="8">
    <location>
        <begin position="401"/>
        <end position="425"/>
    </location>
</feature>
<evidence type="ECO:0000256" key="2">
    <source>
        <dbReference type="ARBA" id="ARBA00010992"/>
    </source>
</evidence>
<dbReference type="PANTHER" id="PTHR48020:SF12">
    <property type="entry name" value="PROTON MYO-INOSITOL COTRANSPORTER"/>
    <property type="match status" value="1"/>
</dbReference>
<dbReference type="PROSITE" id="PS50850">
    <property type="entry name" value="MFS"/>
    <property type="match status" value="1"/>
</dbReference>
<evidence type="ECO:0000259" key="9">
    <source>
        <dbReference type="PROSITE" id="PS50850"/>
    </source>
</evidence>
<dbReference type="Gene3D" id="1.20.1250.20">
    <property type="entry name" value="MFS general substrate transporter like domains"/>
    <property type="match status" value="1"/>
</dbReference>
<accession>A0A6I8M1U7</accession>
<evidence type="ECO:0000256" key="3">
    <source>
        <dbReference type="ARBA" id="ARBA00022448"/>
    </source>
</evidence>
<keyword evidence="6 8" id="KW-0472">Membrane</keyword>
<organism evidence="10 11">
    <name type="scientific">Amycolatopsis camponoti</name>
    <dbReference type="NCBI Taxonomy" id="2606593"/>
    <lineage>
        <taxon>Bacteria</taxon>
        <taxon>Bacillati</taxon>
        <taxon>Actinomycetota</taxon>
        <taxon>Actinomycetes</taxon>
        <taxon>Pseudonocardiales</taxon>
        <taxon>Pseudonocardiaceae</taxon>
        <taxon>Amycolatopsis</taxon>
    </lineage>
</organism>
<dbReference type="Proteomes" id="UP000399805">
    <property type="component" value="Unassembled WGS sequence"/>
</dbReference>
<dbReference type="InterPro" id="IPR005829">
    <property type="entry name" value="Sugar_transporter_CS"/>
</dbReference>
<keyword evidence="3 7" id="KW-0813">Transport</keyword>
<dbReference type="InterPro" id="IPR005828">
    <property type="entry name" value="MFS_sugar_transport-like"/>
</dbReference>
<name>A0A6I8M1U7_9PSEU</name>
<dbReference type="GO" id="GO:0005886">
    <property type="term" value="C:plasma membrane"/>
    <property type="evidence" value="ECO:0007669"/>
    <property type="project" value="UniProtKB-SubCell"/>
</dbReference>
<dbReference type="EMBL" id="CABVGP010000002">
    <property type="protein sequence ID" value="VVJ21566.1"/>
    <property type="molecule type" value="Genomic_DNA"/>
</dbReference>
<evidence type="ECO:0000313" key="10">
    <source>
        <dbReference type="EMBL" id="VVJ21566.1"/>
    </source>
</evidence>
<proteinExistence type="inferred from homology"/>
<dbReference type="NCBIfam" id="TIGR00879">
    <property type="entry name" value="SP"/>
    <property type="match status" value="1"/>
</dbReference>
<comment type="subcellular location">
    <subcellularLocation>
        <location evidence="1">Cell membrane</location>
        <topology evidence="1">Multi-pass membrane protein</topology>
    </subcellularLocation>
</comment>
<evidence type="ECO:0000256" key="8">
    <source>
        <dbReference type="SAM" id="Phobius"/>
    </source>
</evidence>
<dbReference type="GO" id="GO:0022857">
    <property type="term" value="F:transmembrane transporter activity"/>
    <property type="evidence" value="ECO:0007669"/>
    <property type="project" value="InterPro"/>
</dbReference>
<evidence type="ECO:0000256" key="4">
    <source>
        <dbReference type="ARBA" id="ARBA00022692"/>
    </source>
</evidence>
<feature type="transmembrane region" description="Helical" evidence="8">
    <location>
        <begin position="269"/>
        <end position="292"/>
    </location>
</feature>
<dbReference type="AlphaFoldDB" id="A0A6I8M1U7"/>
<feature type="transmembrane region" description="Helical" evidence="8">
    <location>
        <begin position="186"/>
        <end position="205"/>
    </location>
</feature>
<feature type="transmembrane region" description="Helical" evidence="8">
    <location>
        <begin position="64"/>
        <end position="83"/>
    </location>
</feature>
<feature type="transmembrane region" description="Helical" evidence="8">
    <location>
        <begin position="119"/>
        <end position="140"/>
    </location>
</feature>
<feature type="transmembrane region" description="Helical" evidence="8">
    <location>
        <begin position="304"/>
        <end position="329"/>
    </location>
</feature>
<reference evidence="10 11" key="1">
    <citation type="submission" date="2019-09" db="EMBL/GenBank/DDBJ databases">
        <authorList>
            <person name="Leyn A S."/>
        </authorList>
    </citation>
    <scope>NUCLEOTIDE SEQUENCE [LARGE SCALE GENOMIC DNA]</scope>
    <source>
        <strain evidence="10">AA231_1</strain>
    </source>
</reference>
<protein>
    <recommendedName>
        <fullName evidence="9">Major facilitator superfamily (MFS) profile domain-containing protein</fullName>
    </recommendedName>
</protein>
<evidence type="ECO:0000256" key="5">
    <source>
        <dbReference type="ARBA" id="ARBA00022989"/>
    </source>
</evidence>
<evidence type="ECO:0000256" key="7">
    <source>
        <dbReference type="RuleBase" id="RU003346"/>
    </source>
</evidence>
<feature type="transmembrane region" description="Helical" evidence="8">
    <location>
        <begin position="364"/>
        <end position="389"/>
    </location>
</feature>
<keyword evidence="11" id="KW-1185">Reference proteome</keyword>
<feature type="transmembrane region" description="Helical" evidence="8">
    <location>
        <begin position="431"/>
        <end position="452"/>
    </location>
</feature>
<evidence type="ECO:0000256" key="1">
    <source>
        <dbReference type="ARBA" id="ARBA00004651"/>
    </source>
</evidence>
<feature type="transmembrane region" description="Helical" evidence="8">
    <location>
        <begin position="152"/>
        <end position="174"/>
    </location>
</feature>
<feature type="domain" description="Major facilitator superfamily (MFS) profile" evidence="9">
    <location>
        <begin position="27"/>
        <end position="456"/>
    </location>
</feature>